<dbReference type="PIRSF" id="PIRSF000390">
    <property type="entry name" value="PLP_StrS"/>
    <property type="match status" value="1"/>
</dbReference>
<evidence type="ECO:0000313" key="6">
    <source>
        <dbReference type="EMBL" id="PTQ96687.1"/>
    </source>
</evidence>
<dbReference type="InterPro" id="IPR015421">
    <property type="entry name" value="PyrdxlP-dep_Trfase_major"/>
</dbReference>
<keyword evidence="1 4" id="KW-0663">Pyridoxal phosphate</keyword>
<evidence type="ECO:0000256" key="2">
    <source>
        <dbReference type="ARBA" id="ARBA00037999"/>
    </source>
</evidence>
<reference evidence="6 7" key="1">
    <citation type="submission" date="2018-04" db="EMBL/GenBank/DDBJ databases">
        <title>Genomic Encyclopedia of Archaeal and Bacterial Type Strains, Phase II (KMG-II): from individual species to whole genera.</title>
        <authorList>
            <person name="Goeker M."/>
        </authorList>
    </citation>
    <scope>NUCLEOTIDE SEQUENCE [LARGE SCALE GENOMIC DNA]</scope>
    <source>
        <strain evidence="6 7">DSM 26809</strain>
    </source>
</reference>
<comment type="similarity">
    <text evidence="2 5">Belongs to the DegT/DnrJ/EryC1 family.</text>
</comment>
<dbReference type="Gene3D" id="3.40.640.10">
    <property type="entry name" value="Type I PLP-dependent aspartate aminotransferase-like (Major domain)"/>
    <property type="match status" value="1"/>
</dbReference>
<feature type="active site" description="Proton acceptor" evidence="3">
    <location>
        <position position="181"/>
    </location>
</feature>
<feature type="modified residue" description="N6-(pyridoxal phosphate)lysine" evidence="4">
    <location>
        <position position="181"/>
    </location>
</feature>
<dbReference type="GO" id="GO:0030170">
    <property type="term" value="F:pyridoxal phosphate binding"/>
    <property type="evidence" value="ECO:0007669"/>
    <property type="project" value="TreeGrafter"/>
</dbReference>
<name>A0A2T5J9F4_9SPHI</name>
<organism evidence="6 7">
    <name type="scientific">Mucilaginibacter yixingensis</name>
    <dbReference type="NCBI Taxonomy" id="1295612"/>
    <lineage>
        <taxon>Bacteria</taxon>
        <taxon>Pseudomonadati</taxon>
        <taxon>Bacteroidota</taxon>
        <taxon>Sphingobacteriia</taxon>
        <taxon>Sphingobacteriales</taxon>
        <taxon>Sphingobacteriaceae</taxon>
        <taxon>Mucilaginibacter</taxon>
    </lineage>
</organism>
<evidence type="ECO:0000256" key="5">
    <source>
        <dbReference type="RuleBase" id="RU004508"/>
    </source>
</evidence>
<evidence type="ECO:0000256" key="1">
    <source>
        <dbReference type="ARBA" id="ARBA00022898"/>
    </source>
</evidence>
<sequence length="389" mass="44434">MIPVTKPFLPAEKDFRDYVKGIWQRQWLTNNGPLVNSLELKLKEYLDLKYLLYVSNGTIALQIAIKALDLEGEIITTPFSFVATTSAITWQSCKPVFVDIDPNTLNIDPEKIEAAITPRTTAILATHVFGNPCNIYAIQAIANKHKLKVIFDAAHAFGVRYKGHSIFEYGDVSTVSFHSTKLYHSIEGGAVFTRNPDVLRKMALMRSFGYSGIDTFSEQGINAKNSEFHAAMGLCNLKYVDKILQRRKYLYQQYKLRLKGFNVEFQHIENPDDYNYAYFPVIFPSEELMLECKAALELEQIYSRRYFYPSLSSLPYVEQVPMPICDSIASRILCLPLYHTLTTAELDLICRVLLRTQRFGKLKAASTNSFNREIVPHIKSKLNQKAVRN</sequence>
<dbReference type="OrthoDB" id="9810913at2"/>
<dbReference type="RefSeq" id="WP_107828644.1">
    <property type="nucleotide sequence ID" value="NZ_CP160205.1"/>
</dbReference>
<proteinExistence type="inferred from homology"/>
<dbReference type="GO" id="GO:0000271">
    <property type="term" value="P:polysaccharide biosynthetic process"/>
    <property type="evidence" value="ECO:0007669"/>
    <property type="project" value="TreeGrafter"/>
</dbReference>
<evidence type="ECO:0000313" key="7">
    <source>
        <dbReference type="Proteomes" id="UP000244168"/>
    </source>
</evidence>
<evidence type="ECO:0000256" key="3">
    <source>
        <dbReference type="PIRSR" id="PIRSR000390-1"/>
    </source>
</evidence>
<dbReference type="Proteomes" id="UP000244168">
    <property type="component" value="Unassembled WGS sequence"/>
</dbReference>
<dbReference type="GO" id="GO:0008483">
    <property type="term" value="F:transaminase activity"/>
    <property type="evidence" value="ECO:0007669"/>
    <property type="project" value="TreeGrafter"/>
</dbReference>
<gene>
    <name evidence="6" type="ORF">C8P68_104173</name>
</gene>
<dbReference type="SUPFAM" id="SSF53383">
    <property type="entry name" value="PLP-dependent transferases"/>
    <property type="match status" value="1"/>
</dbReference>
<dbReference type="PANTHER" id="PTHR30244">
    <property type="entry name" value="TRANSAMINASE"/>
    <property type="match status" value="1"/>
</dbReference>
<keyword evidence="7" id="KW-1185">Reference proteome</keyword>
<dbReference type="InterPro" id="IPR015424">
    <property type="entry name" value="PyrdxlP-dep_Trfase"/>
</dbReference>
<evidence type="ECO:0000256" key="4">
    <source>
        <dbReference type="PIRSR" id="PIRSR000390-2"/>
    </source>
</evidence>
<dbReference type="CDD" id="cd00616">
    <property type="entry name" value="AHBA_syn"/>
    <property type="match status" value="1"/>
</dbReference>
<dbReference type="InterPro" id="IPR000653">
    <property type="entry name" value="DegT/StrS_aminotransferase"/>
</dbReference>
<dbReference type="AlphaFoldDB" id="A0A2T5J9F4"/>
<dbReference type="Pfam" id="PF01041">
    <property type="entry name" value="DegT_DnrJ_EryC1"/>
    <property type="match status" value="1"/>
</dbReference>
<accession>A0A2T5J9F4</accession>
<comment type="caution">
    <text evidence="6">The sequence shown here is derived from an EMBL/GenBank/DDBJ whole genome shotgun (WGS) entry which is preliminary data.</text>
</comment>
<dbReference type="PANTHER" id="PTHR30244:SF9">
    <property type="entry name" value="PROTEIN RV3402C"/>
    <property type="match status" value="1"/>
</dbReference>
<dbReference type="EMBL" id="QAOQ01000004">
    <property type="protein sequence ID" value="PTQ96687.1"/>
    <property type="molecule type" value="Genomic_DNA"/>
</dbReference>
<protein>
    <submittedName>
        <fullName evidence="6">dTDP-4-amino-4,6-dideoxygalactose transaminase</fullName>
    </submittedName>
</protein>